<keyword evidence="3" id="KW-1185">Reference proteome</keyword>
<name>A0A2T1GFR8_9CYAN</name>
<evidence type="ECO:0008006" key="4">
    <source>
        <dbReference type="Google" id="ProtNLM"/>
    </source>
</evidence>
<protein>
    <recommendedName>
        <fullName evidence="4">DUF4359 domain-containing protein</fullName>
    </recommendedName>
</protein>
<accession>A0A2T1GFR8</accession>
<proteinExistence type="predicted"/>
<comment type="caution">
    <text evidence="2">The sequence shown here is derived from an EMBL/GenBank/DDBJ whole genome shotgun (WGS) entry which is preliminary data.</text>
</comment>
<sequence length="118" mass="13057">MARWQIALLGIFALCGLALTNPDRAAYETYAVEQIGNLARDQCDRDPGGLGVLVQGPCRVAVAAYLPQLRPLLSATTSRQNLFLFSIYRSDISVPSVNFNTRIESIGIFNRFFTYKAP</sequence>
<gene>
    <name evidence="2" type="ORF">C7B77_12015</name>
</gene>
<reference evidence="2 3" key="1">
    <citation type="submission" date="2018-03" db="EMBL/GenBank/DDBJ databases">
        <title>The ancient ancestry and fast evolution of plastids.</title>
        <authorList>
            <person name="Moore K.R."/>
            <person name="Magnabosco C."/>
            <person name="Momper L."/>
            <person name="Gold D.A."/>
            <person name="Bosak T."/>
            <person name="Fournier G.P."/>
        </authorList>
    </citation>
    <scope>NUCLEOTIDE SEQUENCE [LARGE SCALE GENOMIC DNA]</scope>
    <source>
        <strain evidence="2 3">CCALA 037</strain>
    </source>
</reference>
<dbReference type="InterPro" id="IPR025578">
    <property type="entry name" value="DUF4359"/>
</dbReference>
<feature type="signal peptide" evidence="1">
    <location>
        <begin position="1"/>
        <end position="25"/>
    </location>
</feature>
<organism evidence="2 3">
    <name type="scientific">Chamaesiphon polymorphus CCALA 037</name>
    <dbReference type="NCBI Taxonomy" id="2107692"/>
    <lineage>
        <taxon>Bacteria</taxon>
        <taxon>Bacillati</taxon>
        <taxon>Cyanobacteriota</taxon>
        <taxon>Cyanophyceae</taxon>
        <taxon>Gomontiellales</taxon>
        <taxon>Chamaesiphonaceae</taxon>
        <taxon>Chamaesiphon</taxon>
    </lineage>
</organism>
<dbReference type="Pfam" id="PF14271">
    <property type="entry name" value="DUF4359"/>
    <property type="match status" value="1"/>
</dbReference>
<evidence type="ECO:0000313" key="2">
    <source>
        <dbReference type="EMBL" id="PSB56401.1"/>
    </source>
</evidence>
<dbReference type="Proteomes" id="UP000238937">
    <property type="component" value="Unassembled WGS sequence"/>
</dbReference>
<evidence type="ECO:0000313" key="3">
    <source>
        <dbReference type="Proteomes" id="UP000238937"/>
    </source>
</evidence>
<feature type="chain" id="PRO_5015535381" description="DUF4359 domain-containing protein" evidence="1">
    <location>
        <begin position="26"/>
        <end position="118"/>
    </location>
</feature>
<keyword evidence="1" id="KW-0732">Signal</keyword>
<dbReference type="AlphaFoldDB" id="A0A2T1GFR8"/>
<evidence type="ECO:0000256" key="1">
    <source>
        <dbReference type="SAM" id="SignalP"/>
    </source>
</evidence>
<dbReference type="EMBL" id="PVWO01000128">
    <property type="protein sequence ID" value="PSB56401.1"/>
    <property type="molecule type" value="Genomic_DNA"/>
</dbReference>